<gene>
    <name evidence="1" type="ORF">BDY19DRAFT_1053936</name>
</gene>
<accession>A0ACB8UDW6</accession>
<sequence>MPLELPSFLRRGKARSRSPRPTDDLATNSQGELHSPTYSCSDPPPPYESRDSKDSKKIRDGPDDEEVKVVDKNLKQLDDLDAPAKLLGCQNLRMQAGPSGSVKTQLFTEEEEAELAYYLPILAQYDTIILLDDSFSMRSRCGFRREADGRYPSRWDVVKELIGDLAGNLAKYDTDGIDVHFLNNIQASASHLKSREAVEALFNPPPPNSAVEPTGPTFIGRRLRGLFQSYEKSTLTVKHPSKPKKANYIIFTDGEPSDKYDLEQAITAHAKWLSAKNYPKDQVGIQFFQIGDDREATQYLQKLDDTLKTQDMRDIVDTTRYVGSKLTVHRIVKVCLGGFDKRLDEVQLTAQQ</sequence>
<reference evidence="1" key="1">
    <citation type="journal article" date="2021" name="Environ. Microbiol.">
        <title>Gene family expansions and transcriptome signatures uncover fungal adaptations to wood decay.</title>
        <authorList>
            <person name="Hage H."/>
            <person name="Miyauchi S."/>
            <person name="Viragh M."/>
            <person name="Drula E."/>
            <person name="Min B."/>
            <person name="Chaduli D."/>
            <person name="Navarro D."/>
            <person name="Favel A."/>
            <person name="Norest M."/>
            <person name="Lesage-Meessen L."/>
            <person name="Balint B."/>
            <person name="Merenyi Z."/>
            <person name="de Eugenio L."/>
            <person name="Morin E."/>
            <person name="Martinez A.T."/>
            <person name="Baldrian P."/>
            <person name="Stursova M."/>
            <person name="Martinez M.J."/>
            <person name="Novotny C."/>
            <person name="Magnuson J.K."/>
            <person name="Spatafora J.W."/>
            <person name="Maurice S."/>
            <person name="Pangilinan J."/>
            <person name="Andreopoulos W."/>
            <person name="LaButti K."/>
            <person name="Hundley H."/>
            <person name="Na H."/>
            <person name="Kuo A."/>
            <person name="Barry K."/>
            <person name="Lipzen A."/>
            <person name="Henrissat B."/>
            <person name="Riley R."/>
            <person name="Ahrendt S."/>
            <person name="Nagy L.G."/>
            <person name="Grigoriev I.V."/>
            <person name="Martin F."/>
            <person name="Rosso M.N."/>
        </authorList>
    </citation>
    <scope>NUCLEOTIDE SEQUENCE</scope>
    <source>
        <strain evidence="1">CBS 384.51</strain>
    </source>
</reference>
<dbReference type="Proteomes" id="UP001055072">
    <property type="component" value="Unassembled WGS sequence"/>
</dbReference>
<dbReference type="EMBL" id="MU274903">
    <property type="protein sequence ID" value="KAI0092414.1"/>
    <property type="molecule type" value="Genomic_DNA"/>
</dbReference>
<name>A0ACB8UDW6_9APHY</name>
<organism evidence="1 2">
    <name type="scientific">Irpex rosettiformis</name>
    <dbReference type="NCBI Taxonomy" id="378272"/>
    <lineage>
        <taxon>Eukaryota</taxon>
        <taxon>Fungi</taxon>
        <taxon>Dikarya</taxon>
        <taxon>Basidiomycota</taxon>
        <taxon>Agaricomycotina</taxon>
        <taxon>Agaricomycetes</taxon>
        <taxon>Polyporales</taxon>
        <taxon>Irpicaceae</taxon>
        <taxon>Irpex</taxon>
    </lineage>
</organism>
<evidence type="ECO:0000313" key="2">
    <source>
        <dbReference type="Proteomes" id="UP001055072"/>
    </source>
</evidence>
<keyword evidence="2" id="KW-1185">Reference proteome</keyword>
<evidence type="ECO:0000313" key="1">
    <source>
        <dbReference type="EMBL" id="KAI0092414.1"/>
    </source>
</evidence>
<proteinExistence type="predicted"/>
<protein>
    <submittedName>
        <fullName evidence="1">Uncharacterized protein</fullName>
    </submittedName>
</protein>
<comment type="caution">
    <text evidence="1">The sequence shown here is derived from an EMBL/GenBank/DDBJ whole genome shotgun (WGS) entry which is preliminary data.</text>
</comment>